<evidence type="ECO:0008006" key="3">
    <source>
        <dbReference type="Google" id="ProtNLM"/>
    </source>
</evidence>
<accession>A0ABP7L4A2</accession>
<reference evidence="2" key="1">
    <citation type="journal article" date="2019" name="Int. J. Syst. Evol. Microbiol.">
        <title>The Global Catalogue of Microorganisms (GCM) 10K type strain sequencing project: providing services to taxonomists for standard genome sequencing and annotation.</title>
        <authorList>
            <consortium name="The Broad Institute Genomics Platform"/>
            <consortium name="The Broad Institute Genome Sequencing Center for Infectious Disease"/>
            <person name="Wu L."/>
            <person name="Ma J."/>
        </authorList>
    </citation>
    <scope>NUCLEOTIDE SEQUENCE [LARGE SCALE GENOMIC DNA]</scope>
    <source>
        <strain evidence="2">JCM 17543</strain>
    </source>
</reference>
<keyword evidence="2" id="KW-1185">Reference proteome</keyword>
<proteinExistence type="predicted"/>
<comment type="caution">
    <text evidence="1">The sequence shown here is derived from an EMBL/GenBank/DDBJ whole genome shotgun (WGS) entry which is preliminary data.</text>
</comment>
<sequence length="104" mass="11053">MSGYLEHVIACQGQLIEALDSRRAAAIEVATAQLADALGALGAEGALYGVEAGRVDHAMRQAQAARIRVNVLSDWTRQRIDRLAEIRCGSTATYSNKGITTPVA</sequence>
<evidence type="ECO:0000313" key="1">
    <source>
        <dbReference type="EMBL" id="GAA3894140.1"/>
    </source>
</evidence>
<name>A0ABP7L4A2_9SPHN</name>
<gene>
    <name evidence="1" type="ORF">GCM10022276_11680</name>
</gene>
<protein>
    <recommendedName>
        <fullName evidence="3">Flagellar protein FlgN</fullName>
    </recommendedName>
</protein>
<dbReference type="EMBL" id="BAABBM010000001">
    <property type="protein sequence ID" value="GAA3894140.1"/>
    <property type="molecule type" value="Genomic_DNA"/>
</dbReference>
<dbReference type="Proteomes" id="UP001500827">
    <property type="component" value="Unassembled WGS sequence"/>
</dbReference>
<evidence type="ECO:0000313" key="2">
    <source>
        <dbReference type="Proteomes" id="UP001500827"/>
    </source>
</evidence>
<dbReference type="RefSeq" id="WP_344698745.1">
    <property type="nucleotide sequence ID" value="NZ_BAABBM010000001.1"/>
</dbReference>
<organism evidence="1 2">
    <name type="scientific">Sphingomonas limnosediminicola</name>
    <dbReference type="NCBI Taxonomy" id="940133"/>
    <lineage>
        <taxon>Bacteria</taxon>
        <taxon>Pseudomonadati</taxon>
        <taxon>Pseudomonadota</taxon>
        <taxon>Alphaproteobacteria</taxon>
        <taxon>Sphingomonadales</taxon>
        <taxon>Sphingomonadaceae</taxon>
        <taxon>Sphingomonas</taxon>
    </lineage>
</organism>